<dbReference type="STRING" id="1121284.SAMN05660493_01267"/>
<dbReference type="EMBL" id="FTPU01000011">
    <property type="protein sequence ID" value="SIT96579.1"/>
    <property type="molecule type" value="Genomic_DNA"/>
</dbReference>
<evidence type="ECO:0000313" key="1">
    <source>
        <dbReference type="EMBL" id="SIT96579.1"/>
    </source>
</evidence>
<name>A0A1U7PUK8_9FLAO</name>
<organism evidence="1 2">
    <name type="scientific">Epilithonimonas bovis DSM 19482</name>
    <dbReference type="NCBI Taxonomy" id="1121284"/>
    <lineage>
        <taxon>Bacteria</taxon>
        <taxon>Pseudomonadati</taxon>
        <taxon>Bacteroidota</taxon>
        <taxon>Flavobacteriia</taxon>
        <taxon>Flavobacteriales</taxon>
        <taxon>Weeksellaceae</taxon>
        <taxon>Chryseobacterium group</taxon>
        <taxon>Epilithonimonas</taxon>
    </lineage>
</organism>
<dbReference type="Proteomes" id="UP000187261">
    <property type="component" value="Unassembled WGS sequence"/>
</dbReference>
<gene>
    <name evidence="1" type="ORF">SAMN05660493_01267</name>
</gene>
<evidence type="ECO:0000313" key="2">
    <source>
        <dbReference type="Proteomes" id="UP000187261"/>
    </source>
</evidence>
<proteinExistence type="predicted"/>
<dbReference type="RefSeq" id="WP_076782798.1">
    <property type="nucleotide sequence ID" value="NZ_FTPU01000011.1"/>
</dbReference>
<sequence length="97" mass="11103">MKSIITILAVTIFTPFFVAQQSLKTDSLISDSTNLRKNVQSIRQQLAFLGNQKTGNSGKKFRFSLGRENTSIYRDTFTNRLYYQNGFGRIKVTQNDN</sequence>
<reference evidence="2" key="1">
    <citation type="submission" date="2016-10" db="EMBL/GenBank/DDBJ databases">
        <authorList>
            <person name="Varghese N."/>
            <person name="Submissions S."/>
        </authorList>
    </citation>
    <scope>NUCLEOTIDE SEQUENCE [LARGE SCALE GENOMIC DNA]</scope>
    <source>
        <strain evidence="2">DSM 19482</strain>
    </source>
</reference>
<accession>A0A1U7PUK8</accession>
<protein>
    <submittedName>
        <fullName evidence="1">Uncharacterized protein</fullName>
    </submittedName>
</protein>
<dbReference type="AlphaFoldDB" id="A0A1U7PUK8"/>
<keyword evidence="2" id="KW-1185">Reference proteome</keyword>